<comment type="caution">
    <text evidence="2">The sequence shown here is derived from an EMBL/GenBank/DDBJ whole genome shotgun (WGS) entry which is preliminary data.</text>
</comment>
<dbReference type="AlphaFoldDB" id="A0A0L0MZE7"/>
<organism evidence="2 3">
    <name type="scientific">Tolypocladium ophioglossoides (strain CBS 100239)</name>
    <name type="common">Snaketongue truffleclub</name>
    <name type="synonym">Elaphocordyceps ophioglossoides</name>
    <dbReference type="NCBI Taxonomy" id="1163406"/>
    <lineage>
        <taxon>Eukaryota</taxon>
        <taxon>Fungi</taxon>
        <taxon>Dikarya</taxon>
        <taxon>Ascomycota</taxon>
        <taxon>Pezizomycotina</taxon>
        <taxon>Sordariomycetes</taxon>
        <taxon>Hypocreomycetidae</taxon>
        <taxon>Hypocreales</taxon>
        <taxon>Ophiocordycipitaceae</taxon>
        <taxon>Tolypocladium</taxon>
    </lineage>
</organism>
<feature type="compositionally biased region" description="Polar residues" evidence="1">
    <location>
        <begin position="462"/>
        <end position="472"/>
    </location>
</feature>
<reference evidence="2 3" key="1">
    <citation type="journal article" date="2015" name="BMC Genomics">
        <title>The genome of the truffle-parasite Tolypocladium ophioglossoides and the evolution of antifungal peptaibiotics.</title>
        <authorList>
            <person name="Quandt C.A."/>
            <person name="Bushley K.E."/>
            <person name="Spatafora J.W."/>
        </authorList>
    </citation>
    <scope>NUCLEOTIDE SEQUENCE [LARGE SCALE GENOMIC DNA]</scope>
    <source>
        <strain evidence="2 3">CBS 100239</strain>
    </source>
</reference>
<evidence type="ECO:0000313" key="3">
    <source>
        <dbReference type="Proteomes" id="UP000036947"/>
    </source>
</evidence>
<dbReference type="InterPro" id="IPR011009">
    <property type="entry name" value="Kinase-like_dom_sf"/>
</dbReference>
<dbReference type="Gene3D" id="1.10.510.10">
    <property type="entry name" value="Transferase(Phosphotransferase) domain 1"/>
    <property type="match status" value="1"/>
</dbReference>
<evidence type="ECO:0000256" key="1">
    <source>
        <dbReference type="SAM" id="MobiDB-lite"/>
    </source>
</evidence>
<dbReference type="PANTHER" id="PTHR37171:SF1">
    <property type="entry name" value="SERINE_THREONINE-PROTEIN KINASE YRZF-RELATED"/>
    <property type="match status" value="1"/>
</dbReference>
<name>A0A0L0MZE7_TOLOC</name>
<proteinExistence type="predicted"/>
<feature type="compositionally biased region" description="Acidic residues" evidence="1">
    <location>
        <begin position="449"/>
        <end position="458"/>
    </location>
</feature>
<dbReference type="InterPro" id="IPR052396">
    <property type="entry name" value="Meiotic_Drive_Suppr_Kinase"/>
</dbReference>
<protein>
    <recommendedName>
        <fullName evidence="4">Protein kinase domain-containing protein</fullName>
    </recommendedName>
</protein>
<feature type="region of interest" description="Disordered" evidence="1">
    <location>
        <begin position="1"/>
        <end position="45"/>
    </location>
</feature>
<keyword evidence="3" id="KW-1185">Reference proteome</keyword>
<evidence type="ECO:0000313" key="2">
    <source>
        <dbReference type="EMBL" id="KND87151.1"/>
    </source>
</evidence>
<dbReference type="STRING" id="1163406.A0A0L0MZE7"/>
<evidence type="ECO:0008006" key="4">
    <source>
        <dbReference type="Google" id="ProtNLM"/>
    </source>
</evidence>
<dbReference type="SUPFAM" id="SSF56112">
    <property type="entry name" value="Protein kinase-like (PK-like)"/>
    <property type="match status" value="1"/>
</dbReference>
<feature type="region of interest" description="Disordered" evidence="1">
    <location>
        <begin position="402"/>
        <end position="526"/>
    </location>
</feature>
<dbReference type="Gene3D" id="3.30.200.20">
    <property type="entry name" value="Phosphorylase Kinase, domain 1"/>
    <property type="match status" value="1"/>
</dbReference>
<dbReference type="EMBL" id="LFRF01000041">
    <property type="protein sequence ID" value="KND87151.1"/>
    <property type="molecule type" value="Genomic_DNA"/>
</dbReference>
<feature type="region of interest" description="Disordered" evidence="1">
    <location>
        <begin position="197"/>
        <end position="225"/>
    </location>
</feature>
<dbReference type="PANTHER" id="PTHR37171">
    <property type="entry name" value="SERINE/THREONINE-PROTEIN KINASE YRZF-RELATED"/>
    <property type="match status" value="1"/>
</dbReference>
<feature type="compositionally biased region" description="Basic and acidic residues" evidence="1">
    <location>
        <begin position="402"/>
        <end position="418"/>
    </location>
</feature>
<dbReference type="Proteomes" id="UP000036947">
    <property type="component" value="Unassembled WGS sequence"/>
</dbReference>
<dbReference type="OrthoDB" id="2156052at2759"/>
<gene>
    <name evidence="2" type="ORF">TOPH_08191</name>
</gene>
<accession>A0A0L0MZE7</accession>
<sequence length="776" mass="86967">MEEEIKNLREQLRKEQSLREEAERRQEEAHRRQEEAQRRQEAAEERLNGSVLTQYLDRSHSISILLQVITDPSSTTGGVTTKPEGRLFPNRIVPWDDFISKQEEVWQSLSTVPSFTSKAVFPSQSQLDYVQSVLNPVSSEEGLRIFAFNFLETAVQKLVQAACDDPQLRERLGLQGTISFESHTNLGDAASISSSMKKLSIGDGSEGPGRGPRPETQRVPKPKPAVRGKVGIADQFCIYRRHNAVDTAVLAIEYKPPHKLSWQEVRVGLQSEIQPERDVIGQHGTDFAFHSRALAAAVITQLFSYMVNKGLRYGYVYTGEALVFLYIRAHDPSVVYYTVSVPKEDVQDDDETRLHQTAIAQVFAFMLQAIRAEPPTMDWYDGIPKLGIWEVEVDQMVKDIPNKVREDGKKGREKDKSFKPPQWKGFMRSPIRTRSCKPQGTTAKPRDGGDDDDDDDEGTGGNQDPGTPTPTQRRQRGPNAASSSRRGGRGQQARQGTGQEKQQTEQSEGVQGKDAPKPHKPHIRDRPFCTHKCLLGLAYGGRLDKTCPNAQDHGKNHLDRREFLRLVRAQLASDRGANADAIAMGRTGAVGSTVKVRLSSHGYTLVAKGMERHNVDRLQHENKVYEHLRSLQGKKVPVCLGTLDLVLPYYHDGGVYTHFLFLSWAGWPVWVRAKDIGQSTLTRGVTTAYSAIHKMRVLHHDAALRNILHDAETGKIMVIDFERSEFFDREPLAPVGVRRLNGQGKLAASPEKGGQLANHFAQEVELALWKVSDCFK</sequence>
<feature type="compositionally biased region" description="Low complexity" evidence="1">
    <location>
        <begin position="480"/>
        <end position="509"/>
    </location>
</feature>